<evidence type="ECO:0000313" key="4">
    <source>
        <dbReference type="Proteomes" id="UP000248926"/>
    </source>
</evidence>
<dbReference type="Gene3D" id="2.60.120.10">
    <property type="entry name" value="Jelly Rolls"/>
    <property type="match status" value="1"/>
</dbReference>
<dbReference type="EMBL" id="NFZS01000001">
    <property type="protein sequence ID" value="RAO77298.1"/>
    <property type="molecule type" value="Genomic_DNA"/>
</dbReference>
<evidence type="ECO:0000256" key="1">
    <source>
        <dbReference type="SAM" id="SignalP"/>
    </source>
</evidence>
<keyword evidence="1" id="KW-0732">Signal</keyword>
<evidence type="ECO:0000259" key="2">
    <source>
        <dbReference type="Pfam" id="PF07883"/>
    </source>
</evidence>
<dbReference type="InterPro" id="IPR014710">
    <property type="entry name" value="RmlC-like_jellyroll"/>
</dbReference>
<feature type="signal peptide" evidence="1">
    <location>
        <begin position="1"/>
        <end position="40"/>
    </location>
</feature>
<dbReference type="Pfam" id="PF07883">
    <property type="entry name" value="Cupin_2"/>
    <property type="match status" value="1"/>
</dbReference>
<dbReference type="InterPro" id="IPR013096">
    <property type="entry name" value="Cupin_2"/>
</dbReference>
<comment type="caution">
    <text evidence="3">The sequence shown here is derived from an EMBL/GenBank/DDBJ whole genome shotgun (WGS) entry which is preliminary data.</text>
</comment>
<gene>
    <name evidence="3" type="ORF">CA260_05275</name>
</gene>
<reference evidence="3 4" key="1">
    <citation type="journal article" date="2018" name="Genet. Mol. Biol.">
        <title>The genome sequence of Dyella jiangningensis FCAV SCS01 from a lignocellulose-decomposing microbial consortium metagenome reveals potential for biotechnological applications.</title>
        <authorList>
            <person name="Desiderato J.G."/>
            <person name="Alvarenga D.O."/>
            <person name="Constancio M.T.L."/>
            <person name="Alves L.M.C."/>
            <person name="Varani A.M."/>
        </authorList>
    </citation>
    <scope>NUCLEOTIDE SEQUENCE [LARGE SCALE GENOMIC DNA]</scope>
    <source>
        <strain evidence="3 4">FCAV SCS01</strain>
    </source>
</reference>
<name>A0A328P4V4_9GAMM</name>
<feature type="chain" id="PRO_5016463433" description="Cupin type-2 domain-containing protein" evidence="1">
    <location>
        <begin position="41"/>
        <end position="139"/>
    </location>
</feature>
<feature type="domain" description="Cupin type-2" evidence="2">
    <location>
        <begin position="65"/>
        <end position="133"/>
    </location>
</feature>
<sequence>MAIDDLIEQLEGRVMAKIVQSSLKCMLVLAAVALAGAVCAQDMVKVAPKNTKVLVDNDQVRVIEVSLKPGDKLPMHSHPGNVVYFVTGGKTKTTTADGKVTETEHKAGEAVWSEPITHSNENIGNAATKALVVEMKSAK</sequence>
<dbReference type="Proteomes" id="UP000248926">
    <property type="component" value="Unassembled WGS sequence"/>
</dbReference>
<dbReference type="SUPFAM" id="SSF51182">
    <property type="entry name" value="RmlC-like cupins"/>
    <property type="match status" value="1"/>
</dbReference>
<proteinExistence type="predicted"/>
<dbReference type="InterPro" id="IPR011051">
    <property type="entry name" value="RmlC_Cupin_sf"/>
</dbReference>
<dbReference type="AlphaFoldDB" id="A0A328P4V4"/>
<accession>A0A328P4V4</accession>
<evidence type="ECO:0000313" key="3">
    <source>
        <dbReference type="EMBL" id="RAO77298.1"/>
    </source>
</evidence>
<organism evidence="3 4">
    <name type="scientific">Dyella jiangningensis</name>
    <dbReference type="NCBI Taxonomy" id="1379159"/>
    <lineage>
        <taxon>Bacteria</taxon>
        <taxon>Pseudomonadati</taxon>
        <taxon>Pseudomonadota</taxon>
        <taxon>Gammaproteobacteria</taxon>
        <taxon>Lysobacterales</taxon>
        <taxon>Rhodanobacteraceae</taxon>
        <taxon>Dyella</taxon>
    </lineage>
</organism>
<protein>
    <recommendedName>
        <fullName evidence="2">Cupin type-2 domain-containing protein</fullName>
    </recommendedName>
</protein>
<keyword evidence="4" id="KW-1185">Reference proteome</keyword>